<dbReference type="SMART" id="SM00255">
    <property type="entry name" value="TIR"/>
    <property type="match status" value="1"/>
</dbReference>
<protein>
    <recommendedName>
        <fullName evidence="1">ADP-ribosyl cyclase/cyclic ADP-ribose hydrolase</fullName>
        <ecNumber evidence="1">3.2.2.6</ecNumber>
    </recommendedName>
</protein>
<accession>A0A5K1BPQ4</accession>
<dbReference type="AlphaFoldDB" id="A0A5K1BPQ4"/>
<keyword evidence="3" id="KW-0520">NAD</keyword>
<gene>
    <name evidence="6" type="ORF">NYM_LOCUS15493</name>
</gene>
<dbReference type="GO" id="GO:0061809">
    <property type="term" value="F:NAD+ nucleosidase activity, cyclic ADP-ribose generating"/>
    <property type="evidence" value="ECO:0007669"/>
    <property type="project" value="UniProtKB-EC"/>
</dbReference>
<evidence type="ECO:0000256" key="2">
    <source>
        <dbReference type="ARBA" id="ARBA00022801"/>
    </source>
</evidence>
<dbReference type="PROSITE" id="PS50104">
    <property type="entry name" value="TIR"/>
    <property type="match status" value="1"/>
</dbReference>
<name>A0A5K1BPQ4_9MAGN</name>
<sequence>MHVIFVDSWKQEQHLSQEEAGESFSLMCSSVFEEETRKTFTGHLYAALTRRRIHTFIDNESLEKREKIHELLEYIKKSKIFVPIISRGYAESQWCLMEVTQRVKTGRLIIPVFLDVEPSAVKNQSGPFEDAFQEHTNNKNVSEETVNEWRDSLRQVAALVGYVLVIQTEGYAYLSLSLKISSLLPFIEKILGFSFLYKTCLESKMLGVGET</sequence>
<reference evidence="6" key="1">
    <citation type="submission" date="2019-09" db="EMBL/GenBank/DDBJ databases">
        <authorList>
            <person name="Zhang L."/>
        </authorList>
    </citation>
    <scope>NUCLEOTIDE SEQUENCE</scope>
</reference>
<evidence type="ECO:0000259" key="5">
    <source>
        <dbReference type="PROSITE" id="PS50104"/>
    </source>
</evidence>
<dbReference type="EC" id="3.2.2.6" evidence="1"/>
<evidence type="ECO:0000256" key="4">
    <source>
        <dbReference type="ARBA" id="ARBA00047304"/>
    </source>
</evidence>
<dbReference type="InterPro" id="IPR035897">
    <property type="entry name" value="Toll_tir_struct_dom_sf"/>
</dbReference>
<dbReference type="GO" id="GO:0007165">
    <property type="term" value="P:signal transduction"/>
    <property type="evidence" value="ECO:0007669"/>
    <property type="project" value="InterPro"/>
</dbReference>
<dbReference type="SUPFAM" id="SSF52200">
    <property type="entry name" value="Toll/Interleukin receptor TIR domain"/>
    <property type="match status" value="1"/>
</dbReference>
<evidence type="ECO:0000313" key="6">
    <source>
        <dbReference type="EMBL" id="VVW16881.1"/>
    </source>
</evidence>
<evidence type="ECO:0000256" key="1">
    <source>
        <dbReference type="ARBA" id="ARBA00011982"/>
    </source>
</evidence>
<dbReference type="PANTHER" id="PTHR32009:SF39">
    <property type="entry name" value="TIR DOMAIN-CONTAINING PROTEIN"/>
    <property type="match status" value="1"/>
</dbReference>
<comment type="catalytic activity">
    <reaction evidence="4">
        <text>NAD(+) + H2O = ADP-D-ribose + nicotinamide + H(+)</text>
        <dbReference type="Rhea" id="RHEA:16301"/>
        <dbReference type="ChEBI" id="CHEBI:15377"/>
        <dbReference type="ChEBI" id="CHEBI:15378"/>
        <dbReference type="ChEBI" id="CHEBI:17154"/>
        <dbReference type="ChEBI" id="CHEBI:57540"/>
        <dbReference type="ChEBI" id="CHEBI:57967"/>
        <dbReference type="EC" id="3.2.2.6"/>
    </reaction>
    <physiologicalReaction direction="left-to-right" evidence="4">
        <dbReference type="Rhea" id="RHEA:16302"/>
    </physiologicalReaction>
</comment>
<organism evidence="6">
    <name type="scientific">Nymphaea colorata</name>
    <name type="common">pocket water lily</name>
    <dbReference type="NCBI Taxonomy" id="210225"/>
    <lineage>
        <taxon>Eukaryota</taxon>
        <taxon>Viridiplantae</taxon>
        <taxon>Streptophyta</taxon>
        <taxon>Embryophyta</taxon>
        <taxon>Tracheophyta</taxon>
        <taxon>Spermatophyta</taxon>
        <taxon>Magnoliopsida</taxon>
        <taxon>Nymphaeales</taxon>
        <taxon>Nymphaeaceae</taxon>
        <taxon>Nymphaea</taxon>
    </lineage>
</organism>
<dbReference type="Gramene" id="NC3G0221880.1">
    <property type="protein sequence ID" value="NC3G0221880.1:cds"/>
    <property type="gene ID" value="NC3G0221880"/>
</dbReference>
<dbReference type="InterPro" id="IPR000157">
    <property type="entry name" value="TIR_dom"/>
</dbReference>
<evidence type="ECO:0000256" key="3">
    <source>
        <dbReference type="ARBA" id="ARBA00023027"/>
    </source>
</evidence>
<keyword evidence="2" id="KW-0378">Hydrolase</keyword>
<proteinExistence type="predicted"/>
<dbReference type="EMBL" id="LR721781">
    <property type="protein sequence ID" value="VVW16881.1"/>
    <property type="molecule type" value="Genomic_DNA"/>
</dbReference>
<feature type="domain" description="TIR" evidence="5">
    <location>
        <begin position="16"/>
        <end position="157"/>
    </location>
</feature>
<dbReference type="Pfam" id="PF01582">
    <property type="entry name" value="TIR"/>
    <property type="match status" value="1"/>
</dbReference>
<dbReference type="PANTHER" id="PTHR32009">
    <property type="entry name" value="TMV RESISTANCE PROTEIN N-LIKE"/>
    <property type="match status" value="1"/>
</dbReference>
<dbReference type="Gene3D" id="3.40.50.10140">
    <property type="entry name" value="Toll/interleukin-1 receptor homology (TIR) domain"/>
    <property type="match status" value="1"/>
</dbReference>